<comment type="similarity">
    <text evidence="1 4">Belongs to the EXO70 family.</text>
</comment>
<sequence length="403" mass="46814">MICVDKLQEVIDFFKDNCWLKDSAETLHNAENLQKKAVAKLEDVFRHTLTENSNIVDPSQLLKLLSQISESSAEIQKIVSISCANLEAKPEEECDTKTKIITLPNLISPASFFYLHEVAKRMIFSGYTEECLRVYREVRSSILEHMLQKVGIQNLQKDGTQKDSLDSADVRVSEWPKHLQLSILLLFAGEQKLCDRIFDHLDPHRSRCFVSVVETSMCALLNFAEAVTASKRHSEFFFRILDMYNAMDVILPEVKNMFQEKESVKLYQRYDSTLHMLAQTSLQTFHTLEQTVLQILNVHELMNESRQMVGTGLSRSLLKERLKLFNRTVDELYRKQMQWTVHDPQLRKALQKAVVESVVPTYGLFLKRFSEGLDRRKNDQKYIKYNVEELVHLLKELFEGKTS</sequence>
<evidence type="ECO:0000256" key="4">
    <source>
        <dbReference type="RuleBase" id="RU365026"/>
    </source>
</evidence>
<dbReference type="Pfam" id="PF20669">
    <property type="entry name" value="Exo70_N"/>
    <property type="match status" value="1"/>
</dbReference>
<keyword evidence="2 4" id="KW-0813">Transport</keyword>
<evidence type="ECO:0000256" key="3">
    <source>
        <dbReference type="ARBA" id="ARBA00022483"/>
    </source>
</evidence>
<evidence type="ECO:0000256" key="1">
    <source>
        <dbReference type="ARBA" id="ARBA00006756"/>
    </source>
</evidence>
<dbReference type="GO" id="GO:0006887">
    <property type="term" value="P:exocytosis"/>
    <property type="evidence" value="ECO:0007669"/>
    <property type="project" value="UniProtKB-KW"/>
</dbReference>
<keyword evidence="7" id="KW-1185">Reference proteome</keyword>
<evidence type="ECO:0000256" key="2">
    <source>
        <dbReference type="ARBA" id="ARBA00022448"/>
    </source>
</evidence>
<dbReference type="PANTHER" id="PTHR12542:SF41">
    <property type="entry name" value="EXOCYST COMPLEX COMPONENT 7"/>
    <property type="match status" value="1"/>
</dbReference>
<dbReference type="InterPro" id="IPR004140">
    <property type="entry name" value="Exo70"/>
</dbReference>
<name>A0A9D4VCC9_ADICA</name>
<dbReference type="SUPFAM" id="SSF74788">
    <property type="entry name" value="Cullin repeat-like"/>
    <property type="match status" value="2"/>
</dbReference>
<dbReference type="Pfam" id="PF03081">
    <property type="entry name" value="Exo70_C"/>
    <property type="match status" value="1"/>
</dbReference>
<reference evidence="6" key="1">
    <citation type="submission" date="2021-01" db="EMBL/GenBank/DDBJ databases">
        <title>Adiantum capillus-veneris genome.</title>
        <authorList>
            <person name="Fang Y."/>
            <person name="Liao Q."/>
        </authorList>
    </citation>
    <scope>NUCLEOTIDE SEQUENCE</scope>
    <source>
        <strain evidence="6">H3</strain>
        <tissue evidence="6">Leaf</tissue>
    </source>
</reference>
<proteinExistence type="inferred from homology"/>
<dbReference type="GO" id="GO:0005546">
    <property type="term" value="F:phosphatidylinositol-4,5-bisphosphate binding"/>
    <property type="evidence" value="ECO:0007669"/>
    <property type="project" value="InterPro"/>
</dbReference>
<feature type="domain" description="Exocyst complex subunit Exo70 C-terminal" evidence="5">
    <location>
        <begin position="292"/>
        <end position="395"/>
    </location>
</feature>
<dbReference type="Gene3D" id="1.20.1280.170">
    <property type="entry name" value="Exocyst complex component Exo70"/>
    <property type="match status" value="2"/>
</dbReference>
<dbReference type="Proteomes" id="UP000886520">
    <property type="component" value="Chromosome 1"/>
</dbReference>
<keyword evidence="4" id="KW-0653">Protein transport</keyword>
<evidence type="ECO:0000313" key="6">
    <source>
        <dbReference type="EMBL" id="KAI5083911.1"/>
    </source>
</evidence>
<keyword evidence="3 4" id="KW-0268">Exocytosis</keyword>
<organism evidence="6 7">
    <name type="scientific">Adiantum capillus-veneris</name>
    <name type="common">Maidenhair fern</name>
    <dbReference type="NCBI Taxonomy" id="13818"/>
    <lineage>
        <taxon>Eukaryota</taxon>
        <taxon>Viridiplantae</taxon>
        <taxon>Streptophyta</taxon>
        <taxon>Embryophyta</taxon>
        <taxon>Tracheophyta</taxon>
        <taxon>Polypodiopsida</taxon>
        <taxon>Polypodiidae</taxon>
        <taxon>Polypodiales</taxon>
        <taxon>Pteridineae</taxon>
        <taxon>Pteridaceae</taxon>
        <taxon>Vittarioideae</taxon>
        <taxon>Adiantum</taxon>
    </lineage>
</organism>
<dbReference type="AlphaFoldDB" id="A0A9D4VCC9"/>
<dbReference type="InterPro" id="IPR046364">
    <property type="entry name" value="Exo70_C"/>
</dbReference>
<evidence type="ECO:0000259" key="5">
    <source>
        <dbReference type="Pfam" id="PF03081"/>
    </source>
</evidence>
<accession>A0A9D4VCC9</accession>
<evidence type="ECO:0000313" key="7">
    <source>
        <dbReference type="Proteomes" id="UP000886520"/>
    </source>
</evidence>
<dbReference type="GO" id="GO:0015031">
    <property type="term" value="P:protein transport"/>
    <property type="evidence" value="ECO:0007669"/>
    <property type="project" value="UniProtKB-KW"/>
</dbReference>
<dbReference type="EMBL" id="JABFUD020000001">
    <property type="protein sequence ID" value="KAI5083911.1"/>
    <property type="molecule type" value="Genomic_DNA"/>
</dbReference>
<dbReference type="PANTHER" id="PTHR12542">
    <property type="entry name" value="EXOCYST COMPLEX PROTEIN EXO70"/>
    <property type="match status" value="1"/>
</dbReference>
<comment type="function">
    <text evidence="4">Component of the exocyst complex.</text>
</comment>
<dbReference type="GO" id="GO:0000145">
    <property type="term" value="C:exocyst"/>
    <property type="evidence" value="ECO:0007669"/>
    <property type="project" value="InterPro"/>
</dbReference>
<protein>
    <recommendedName>
        <fullName evidence="4">Exocyst subunit Exo70 family protein</fullName>
    </recommendedName>
</protein>
<gene>
    <name evidence="6" type="ORF">GOP47_0000080</name>
</gene>
<comment type="caution">
    <text evidence="6">The sequence shown here is derived from an EMBL/GenBank/DDBJ whole genome shotgun (WGS) entry which is preliminary data.</text>
</comment>
<dbReference type="InterPro" id="IPR016159">
    <property type="entry name" value="Cullin_repeat-like_dom_sf"/>
</dbReference>
<dbReference type="OrthoDB" id="1922221at2759"/>